<dbReference type="Gene3D" id="3.30.70.1430">
    <property type="entry name" value="Multidrug efflux transporter AcrB pore domain"/>
    <property type="match status" value="2"/>
</dbReference>
<feature type="transmembrane region" description="Helical" evidence="1">
    <location>
        <begin position="533"/>
        <end position="550"/>
    </location>
</feature>
<dbReference type="SUPFAM" id="SSF82714">
    <property type="entry name" value="Multidrug efflux transporter AcrB TolC docking domain, DN and DC subdomains"/>
    <property type="match status" value="1"/>
</dbReference>
<accession>A0A1T4TTQ5</accession>
<evidence type="ECO:0000256" key="1">
    <source>
        <dbReference type="SAM" id="Phobius"/>
    </source>
</evidence>
<proteinExistence type="predicted"/>
<organism evidence="2 3">
    <name type="scientific">Enterovibrio nigricans DSM 22720</name>
    <dbReference type="NCBI Taxonomy" id="1121868"/>
    <lineage>
        <taxon>Bacteria</taxon>
        <taxon>Pseudomonadati</taxon>
        <taxon>Pseudomonadota</taxon>
        <taxon>Gammaproteobacteria</taxon>
        <taxon>Vibrionales</taxon>
        <taxon>Vibrionaceae</taxon>
        <taxon>Enterovibrio</taxon>
    </lineage>
</organism>
<dbReference type="GO" id="GO:0042910">
    <property type="term" value="F:xenobiotic transmembrane transporter activity"/>
    <property type="evidence" value="ECO:0007669"/>
    <property type="project" value="TreeGrafter"/>
</dbReference>
<feature type="transmembrane region" description="Helical" evidence="1">
    <location>
        <begin position="339"/>
        <end position="366"/>
    </location>
</feature>
<dbReference type="Gene3D" id="3.30.2090.10">
    <property type="entry name" value="Multidrug efflux transporter AcrB TolC docking domain, DN and DC subdomains"/>
    <property type="match status" value="1"/>
</dbReference>
<dbReference type="InterPro" id="IPR027463">
    <property type="entry name" value="AcrB_DN_DC_subdom"/>
</dbReference>
<dbReference type="Gene3D" id="3.30.70.1320">
    <property type="entry name" value="Multidrug efflux transporter AcrB pore domain like"/>
    <property type="match status" value="1"/>
</dbReference>
<dbReference type="Pfam" id="PF00873">
    <property type="entry name" value="ACR_tran"/>
    <property type="match status" value="1"/>
</dbReference>
<name>A0A1T4TTQ5_9GAMM</name>
<keyword evidence="3" id="KW-1185">Reference proteome</keyword>
<evidence type="ECO:0000313" key="2">
    <source>
        <dbReference type="EMBL" id="SKA43832.1"/>
    </source>
</evidence>
<dbReference type="PANTHER" id="PTHR32063:SF0">
    <property type="entry name" value="SWARMING MOTILITY PROTEIN SWRC"/>
    <property type="match status" value="1"/>
</dbReference>
<keyword evidence="1" id="KW-0472">Membrane</keyword>
<dbReference type="InterPro" id="IPR001036">
    <property type="entry name" value="Acrflvin-R"/>
</dbReference>
<feature type="transmembrane region" description="Helical" evidence="1">
    <location>
        <begin position="12"/>
        <end position="30"/>
    </location>
</feature>
<dbReference type="EMBL" id="FUXU01000001">
    <property type="protein sequence ID" value="SKA43832.1"/>
    <property type="molecule type" value="Genomic_DNA"/>
</dbReference>
<keyword evidence="1" id="KW-1133">Transmembrane helix</keyword>
<feature type="transmembrane region" description="Helical" evidence="1">
    <location>
        <begin position="431"/>
        <end position="455"/>
    </location>
</feature>
<dbReference type="AlphaFoldDB" id="A0A1T4TTQ5"/>
<dbReference type="Gene3D" id="1.20.1640.10">
    <property type="entry name" value="Multidrug efflux transporter AcrB transmembrane domain"/>
    <property type="match status" value="2"/>
</dbReference>
<dbReference type="SUPFAM" id="SSF82866">
    <property type="entry name" value="Multidrug efflux transporter AcrB transmembrane domain"/>
    <property type="match status" value="1"/>
</dbReference>
<dbReference type="Gene3D" id="3.30.70.1440">
    <property type="entry name" value="Multidrug efflux transporter AcrB pore domain"/>
    <property type="match status" value="1"/>
</dbReference>
<evidence type="ECO:0000313" key="3">
    <source>
        <dbReference type="Proteomes" id="UP000190162"/>
    </source>
</evidence>
<dbReference type="SUPFAM" id="SSF82693">
    <property type="entry name" value="Multidrug efflux transporter AcrB pore domain, PN1, PN2, PC1 and PC2 subdomains"/>
    <property type="match status" value="2"/>
</dbReference>
<dbReference type="PANTHER" id="PTHR32063">
    <property type="match status" value="1"/>
</dbReference>
<dbReference type="GO" id="GO:0005886">
    <property type="term" value="C:plasma membrane"/>
    <property type="evidence" value="ECO:0007669"/>
    <property type="project" value="TreeGrafter"/>
</dbReference>
<gene>
    <name evidence="2" type="ORF">SAMN02745132_00137</name>
</gene>
<feature type="transmembrane region" description="Helical" evidence="1">
    <location>
        <begin position="467"/>
        <end position="490"/>
    </location>
</feature>
<reference evidence="3" key="1">
    <citation type="submission" date="2017-02" db="EMBL/GenBank/DDBJ databases">
        <authorList>
            <person name="Varghese N."/>
            <person name="Submissions S."/>
        </authorList>
    </citation>
    <scope>NUCLEOTIDE SEQUENCE [LARGE SCALE GENOMIC DNA]</scope>
    <source>
        <strain evidence="3">DSM 22720</strain>
    </source>
</reference>
<feature type="transmembrane region" description="Helical" evidence="1">
    <location>
        <begin position="386"/>
        <end position="410"/>
    </location>
</feature>
<sequence>MTNLIDASLARTRTMVTLLIFLIVAGFYTYQTIPKESDPDITIPVIYVSVGHEGISSEDAERLLVRPVEQELRSIEGIKEMTAIASEGHASVTLEFNVGVDLDQAMADVREAVDLVKPRLPDDSDEPTVNEITLANQQPVLSVALYGDVSERAIVNIARKLQEKLEGFKQVLEVEIAGDRDDVVEIIVEPLLLESYGLDQEDIFNLVSRNNRVVAAGYVDTGYGRFSVKVPSVFESVTDVLDLPIKTDGIQVVTVGDVATVRRAFKDPESFARLDGKTAVVLDVKKRAGENIIETVELVKAVIVEAKASSQWPGALQVKYTWDGSENVRTMLTDLQNNILSAVLLVVIVIIAILGARTALLVGISIPGSFLTGLVVLGLSGLTINIVVLFSLIMAVGLLVDGAIVVTEYADRRMREGVDRKKAYQEAAHRMAWPIIASTATTLAAFAPLLFWPGITGEFMGYMPLTLIATLSASLIMALLFVPVLGSLFGKPLPLSLKQKTRMQAIERGEFEQATGITRAYIKTLSVAIKHPFKILVAAIFVAAGVGFTYDKSGLGTEFFPDVDPAFFNIKVRSYGDLSIHEQDTLMKEVEQRVLGLDEIESVYTKTGGDDEIGVIQMKPVAWQDRRKVNVIIQELRDKTADLSGIELEFKKPDAGPPSEHDLSIEVIADNTKWLESAAKQVRNLRRRIQNLPTSAIR</sequence>
<keyword evidence="1" id="KW-0812">Transmembrane</keyword>
<dbReference type="Proteomes" id="UP000190162">
    <property type="component" value="Unassembled WGS sequence"/>
</dbReference>
<protein>
    <submittedName>
        <fullName evidence="2">AcrB/AcrD/AcrF family protein</fullName>
    </submittedName>
</protein>
<dbReference type="PRINTS" id="PR00702">
    <property type="entry name" value="ACRIFLAVINRP"/>
</dbReference>